<evidence type="ECO:0000313" key="2">
    <source>
        <dbReference type="Proteomes" id="UP001162640"/>
    </source>
</evidence>
<comment type="caution">
    <text evidence="1">The sequence shown here is derived from an EMBL/GenBank/DDBJ whole genome shotgun (WGS) entry which is preliminary data.</text>
</comment>
<reference evidence="2" key="1">
    <citation type="journal article" date="2023" name="Commun. Biol.">
        <title>Genome analysis of Parmales, the sister group of diatoms, reveals the evolutionary specialization of diatoms from phago-mixotrophs to photoautotrophs.</title>
        <authorList>
            <person name="Ban H."/>
            <person name="Sato S."/>
            <person name="Yoshikawa S."/>
            <person name="Yamada K."/>
            <person name="Nakamura Y."/>
            <person name="Ichinomiya M."/>
            <person name="Sato N."/>
            <person name="Blanc-Mathieu R."/>
            <person name="Endo H."/>
            <person name="Kuwata A."/>
            <person name="Ogata H."/>
        </authorList>
    </citation>
    <scope>NUCLEOTIDE SEQUENCE [LARGE SCALE GENOMIC DNA]</scope>
</reference>
<name>A0A9W6ZFI9_9STRA</name>
<dbReference type="EMBL" id="BLQM01000020">
    <property type="protein sequence ID" value="GMH51316.1"/>
    <property type="molecule type" value="Genomic_DNA"/>
</dbReference>
<organism evidence="1 2">
    <name type="scientific">Triparma laevis f. inornata</name>
    <dbReference type="NCBI Taxonomy" id="1714386"/>
    <lineage>
        <taxon>Eukaryota</taxon>
        <taxon>Sar</taxon>
        <taxon>Stramenopiles</taxon>
        <taxon>Ochrophyta</taxon>
        <taxon>Bolidophyceae</taxon>
        <taxon>Parmales</taxon>
        <taxon>Triparmaceae</taxon>
        <taxon>Triparma</taxon>
    </lineage>
</organism>
<sequence>MYLTLGKNLLTIREVIRIIGPFPNILNTISGKTSTTDDALKLTIESVIDGTGKELVGEEDRIVDLKVMYASEQIIVFDTGEEKGGKEGQRVLIFVKEDDIDGQLYERNLGEDKKNKI</sequence>
<accession>A0A9W6ZFI9</accession>
<protein>
    <submittedName>
        <fullName evidence="1">Uncharacterized protein</fullName>
    </submittedName>
</protein>
<dbReference type="AlphaFoldDB" id="A0A9W6ZFI9"/>
<evidence type="ECO:0000313" key="1">
    <source>
        <dbReference type="EMBL" id="GMH51316.1"/>
    </source>
</evidence>
<proteinExistence type="predicted"/>
<dbReference type="Proteomes" id="UP001162640">
    <property type="component" value="Unassembled WGS sequence"/>
</dbReference>
<gene>
    <name evidence="1" type="ORF">TL16_g00985</name>
</gene>